<feature type="region of interest" description="Disordered" evidence="2">
    <location>
        <begin position="373"/>
        <end position="394"/>
    </location>
</feature>
<dbReference type="HOGENOM" id="CLU_021210_0_0_1"/>
<dbReference type="InParanoid" id="F7CC27"/>
<evidence type="ECO:0000313" key="5">
    <source>
        <dbReference type="Proteomes" id="UP000002280"/>
    </source>
</evidence>
<dbReference type="STRING" id="13616.ENSMODP00000002790"/>
<evidence type="ECO:0000259" key="3">
    <source>
        <dbReference type="Pfam" id="PF12443"/>
    </source>
</evidence>
<proteinExistence type="predicted"/>
<feature type="compositionally biased region" description="Polar residues" evidence="2">
    <location>
        <begin position="375"/>
        <end position="390"/>
    </location>
</feature>
<feature type="coiled-coil region" evidence="1">
    <location>
        <begin position="397"/>
        <end position="452"/>
    </location>
</feature>
<evidence type="ECO:0000256" key="2">
    <source>
        <dbReference type="SAM" id="MobiDB-lite"/>
    </source>
</evidence>
<feature type="compositionally biased region" description="Basic and acidic residues" evidence="2">
    <location>
        <begin position="792"/>
        <end position="812"/>
    </location>
</feature>
<feature type="compositionally biased region" description="Polar residues" evidence="2">
    <location>
        <begin position="825"/>
        <end position="835"/>
    </location>
</feature>
<dbReference type="FunCoup" id="F7CC27">
    <property type="interactions" value="10"/>
</dbReference>
<evidence type="ECO:0000256" key="1">
    <source>
        <dbReference type="SAM" id="Coils"/>
    </source>
</evidence>
<protein>
    <submittedName>
        <fullName evidence="4">AKNA domain containing 1</fullName>
    </submittedName>
</protein>
<dbReference type="GeneID" id="103095572"/>
<dbReference type="PANTHER" id="PTHR21510">
    <property type="entry name" value="AKNA DOMAIN-CONTAINING PROTEIN"/>
    <property type="match status" value="1"/>
</dbReference>
<dbReference type="Pfam" id="PF12443">
    <property type="entry name" value="AKNA"/>
    <property type="match status" value="1"/>
</dbReference>
<dbReference type="Proteomes" id="UP000002280">
    <property type="component" value="Chromosome 2"/>
</dbReference>
<dbReference type="CTD" id="254268"/>
<feature type="domain" description="AKNA" evidence="3">
    <location>
        <begin position="357"/>
        <end position="433"/>
    </location>
</feature>
<feature type="region of interest" description="Disordered" evidence="2">
    <location>
        <begin position="779"/>
        <end position="838"/>
    </location>
</feature>
<evidence type="ECO:0000313" key="4">
    <source>
        <dbReference type="Ensembl" id="ENSMODP00000002790.3"/>
    </source>
</evidence>
<reference evidence="4 5" key="1">
    <citation type="journal article" date="2007" name="Nature">
        <title>Genome of the marsupial Monodelphis domestica reveals innovation in non-coding sequences.</title>
        <authorList>
            <person name="Mikkelsen T.S."/>
            <person name="Wakefield M.J."/>
            <person name="Aken B."/>
            <person name="Amemiya C.T."/>
            <person name="Chang J.L."/>
            <person name="Duke S."/>
            <person name="Garber M."/>
            <person name="Gentles A.J."/>
            <person name="Goodstadt L."/>
            <person name="Heger A."/>
            <person name="Jurka J."/>
            <person name="Kamal M."/>
            <person name="Mauceli E."/>
            <person name="Searle S.M."/>
            <person name="Sharpe T."/>
            <person name="Baker M.L."/>
            <person name="Batzer M.A."/>
            <person name="Benos P.V."/>
            <person name="Belov K."/>
            <person name="Clamp M."/>
            <person name="Cook A."/>
            <person name="Cuff J."/>
            <person name="Das R."/>
            <person name="Davidow L."/>
            <person name="Deakin J.E."/>
            <person name="Fazzari M.J."/>
            <person name="Glass J.L."/>
            <person name="Grabherr M."/>
            <person name="Greally J.M."/>
            <person name="Gu W."/>
            <person name="Hore T.A."/>
            <person name="Huttley G.A."/>
            <person name="Kleber M."/>
            <person name="Jirtle R.L."/>
            <person name="Koina E."/>
            <person name="Lee J.T."/>
            <person name="Mahony S."/>
            <person name="Marra M.A."/>
            <person name="Miller R.D."/>
            <person name="Nicholls R.D."/>
            <person name="Oda M."/>
            <person name="Papenfuss A.T."/>
            <person name="Parra Z.E."/>
            <person name="Pollock D.D."/>
            <person name="Ray D.A."/>
            <person name="Schein J.E."/>
            <person name="Speed T.P."/>
            <person name="Thompson K."/>
            <person name="VandeBerg J.L."/>
            <person name="Wade C.M."/>
            <person name="Walker J.A."/>
            <person name="Waters P.D."/>
            <person name="Webber C."/>
            <person name="Weidman J.R."/>
            <person name="Xie X."/>
            <person name="Zody M.C."/>
            <person name="Baldwin J."/>
            <person name="Abdouelleil A."/>
            <person name="Abdulkadir J."/>
            <person name="Abebe A."/>
            <person name="Abera B."/>
            <person name="Abreu J."/>
            <person name="Acer S.C."/>
            <person name="Aftuck L."/>
            <person name="Alexander A."/>
            <person name="An P."/>
            <person name="Anderson E."/>
            <person name="Anderson S."/>
            <person name="Arachi H."/>
            <person name="Azer M."/>
            <person name="Bachantsang P."/>
            <person name="Barry A."/>
            <person name="Bayul T."/>
            <person name="Berlin A."/>
            <person name="Bessette D."/>
            <person name="Bloom T."/>
            <person name="Bloom T."/>
            <person name="Boguslavskiy L."/>
            <person name="Bonnet C."/>
            <person name="Boukhgalter B."/>
            <person name="Bourzgui I."/>
            <person name="Brown A."/>
            <person name="Cahill P."/>
            <person name="Channer S."/>
            <person name="Cheshatsang Y."/>
            <person name="Chuda L."/>
            <person name="Citroen M."/>
            <person name="Collymore A."/>
            <person name="Cooke P."/>
            <person name="Costello M."/>
            <person name="D'Aco K."/>
            <person name="Daza R."/>
            <person name="De Haan G."/>
            <person name="DeGray S."/>
            <person name="DeMaso C."/>
            <person name="Dhargay N."/>
            <person name="Dooley K."/>
            <person name="Dooley E."/>
            <person name="Doricent M."/>
            <person name="Dorje P."/>
            <person name="Dorjee K."/>
            <person name="Dupes A."/>
            <person name="Elong R."/>
            <person name="Falk J."/>
            <person name="Farina A."/>
            <person name="Faro S."/>
            <person name="Ferguson D."/>
            <person name="Fisher S."/>
            <person name="Foley C.D."/>
            <person name="Franke A."/>
            <person name="Friedrich D."/>
            <person name="Gadbois L."/>
            <person name="Gearin G."/>
            <person name="Gearin C.R."/>
            <person name="Giannoukos G."/>
            <person name="Goode T."/>
            <person name="Graham J."/>
            <person name="Grandbois E."/>
            <person name="Grewal S."/>
            <person name="Gyaltsen K."/>
            <person name="Hafez N."/>
            <person name="Hagos B."/>
            <person name="Hall J."/>
            <person name="Henson C."/>
            <person name="Hollinger A."/>
            <person name="Honan T."/>
            <person name="Huard M.D."/>
            <person name="Hughes L."/>
            <person name="Hurhula B."/>
            <person name="Husby M.E."/>
            <person name="Kamat A."/>
            <person name="Kanga B."/>
            <person name="Kashin S."/>
            <person name="Khazanovich D."/>
            <person name="Kisner P."/>
            <person name="Lance K."/>
            <person name="Lara M."/>
            <person name="Lee W."/>
            <person name="Lennon N."/>
            <person name="Letendre F."/>
            <person name="LeVine R."/>
            <person name="Lipovsky A."/>
            <person name="Liu X."/>
            <person name="Liu J."/>
            <person name="Liu S."/>
            <person name="Lokyitsang T."/>
            <person name="Lokyitsang Y."/>
            <person name="Lubonja R."/>
            <person name="Lui A."/>
            <person name="MacDonald P."/>
            <person name="Magnisalis V."/>
            <person name="Maru K."/>
            <person name="Matthews C."/>
            <person name="McCusker W."/>
            <person name="McDonough S."/>
            <person name="Mehta T."/>
            <person name="Meldrim J."/>
            <person name="Meneus L."/>
            <person name="Mihai O."/>
            <person name="Mihalev A."/>
            <person name="Mihova T."/>
            <person name="Mittelman R."/>
            <person name="Mlenga V."/>
            <person name="Montmayeur A."/>
            <person name="Mulrain L."/>
            <person name="Navidi A."/>
            <person name="Naylor J."/>
            <person name="Negash T."/>
            <person name="Nguyen T."/>
            <person name="Nguyen N."/>
            <person name="Nicol R."/>
            <person name="Norbu C."/>
            <person name="Norbu N."/>
            <person name="Novod N."/>
            <person name="O'Neill B."/>
            <person name="Osman S."/>
            <person name="Markiewicz E."/>
            <person name="Oyono O.L."/>
            <person name="Patti C."/>
            <person name="Phunkhang P."/>
            <person name="Pierre F."/>
            <person name="Priest M."/>
            <person name="Raghuraman S."/>
            <person name="Rege F."/>
            <person name="Reyes R."/>
            <person name="Rise C."/>
            <person name="Rogov P."/>
            <person name="Ross K."/>
            <person name="Ryan E."/>
            <person name="Settipalli S."/>
            <person name="Shea T."/>
            <person name="Sherpa N."/>
            <person name="Shi L."/>
            <person name="Shih D."/>
            <person name="Sparrow T."/>
            <person name="Spaulding J."/>
            <person name="Stalker J."/>
            <person name="Stange-Thomann N."/>
            <person name="Stavropoulos S."/>
            <person name="Stone C."/>
            <person name="Strader C."/>
            <person name="Tesfaye S."/>
            <person name="Thomson T."/>
            <person name="Thoulutsang Y."/>
            <person name="Thoulutsang D."/>
            <person name="Topham K."/>
            <person name="Topping I."/>
            <person name="Tsamla T."/>
            <person name="Vassiliev H."/>
            <person name="Vo A."/>
            <person name="Wangchuk T."/>
            <person name="Wangdi T."/>
            <person name="Weiand M."/>
            <person name="Wilkinson J."/>
            <person name="Wilson A."/>
            <person name="Yadav S."/>
            <person name="Young G."/>
            <person name="Yu Q."/>
            <person name="Zembek L."/>
            <person name="Zhong D."/>
            <person name="Zimmer A."/>
            <person name="Zwirko Z."/>
            <person name="Jaffe D.B."/>
            <person name="Alvarez P."/>
            <person name="Brockman W."/>
            <person name="Butler J."/>
            <person name="Chin C."/>
            <person name="Gnerre S."/>
            <person name="MacCallum I."/>
            <person name="Graves J.A."/>
            <person name="Ponting C.P."/>
            <person name="Breen M."/>
            <person name="Samollow P.B."/>
            <person name="Lander E.S."/>
            <person name="Lindblad-Toh K."/>
        </authorList>
    </citation>
    <scope>NUCLEOTIDE SEQUENCE [LARGE SCALE GENOMIC DNA]</scope>
</reference>
<accession>F7CC27</accession>
<feature type="compositionally biased region" description="Basic and acidic residues" evidence="2">
    <location>
        <begin position="657"/>
        <end position="680"/>
    </location>
</feature>
<dbReference type="PANTHER" id="PTHR21510:SF16">
    <property type="entry name" value="PROTEIN AKNAD1"/>
    <property type="match status" value="1"/>
</dbReference>
<reference evidence="4" key="3">
    <citation type="submission" date="2025-09" db="UniProtKB">
        <authorList>
            <consortium name="Ensembl"/>
        </authorList>
    </citation>
    <scope>IDENTIFICATION</scope>
</reference>
<reference evidence="4" key="2">
    <citation type="submission" date="2025-08" db="UniProtKB">
        <authorList>
            <consortium name="Ensembl"/>
        </authorList>
    </citation>
    <scope>IDENTIFICATION</scope>
</reference>
<feature type="region of interest" description="Disordered" evidence="2">
    <location>
        <begin position="652"/>
        <end position="680"/>
    </location>
</feature>
<dbReference type="InterPro" id="IPR052655">
    <property type="entry name" value="AKNA_Centrosome-Trans_reg"/>
</dbReference>
<dbReference type="InterPro" id="IPR022150">
    <property type="entry name" value="AKNA_dom"/>
</dbReference>
<dbReference type="KEGG" id="mdo:103095572"/>
<keyword evidence="1" id="KW-0175">Coiled coil</keyword>
<dbReference type="OMA" id="EPTIHIH"/>
<dbReference type="AlphaFoldDB" id="F7CC27"/>
<dbReference type="eggNOG" id="ENOG502RZDD">
    <property type="taxonomic scope" value="Eukaryota"/>
</dbReference>
<name>F7CC27_MONDO</name>
<dbReference type="GeneTree" id="ENSGT00940000154254"/>
<sequence>MDDLDISEDTTDREQEDLPYDGDLFEKTELLDIHWDESFPLKEKMSLQPLTYTYTELSQSDISNGATKRADGTLLETHISKKSNEEEPCTGFFPIPVNEESSNSKISDVMLKYMSKNEFSNTVQPVACETCPRPPTESFDETIVKSFILHCSETSLSREPKTKLSDHVLYKTNTICKQSCHRQLTRKESIFNYEESMTTGDCLQKIPYFEVENESPMYPQTKCGGQMPQKLPLEIINSDDGLKNDQYQIHNRLLDLSQFASKIRMSNPNSISHRLATVVKQTISSPNLSRKSAIVQDGLGSMVINILDRKPQEDKEKTIEFMQDLKLMTECVEAQHLIDQLKFNNEVSNPLVDVPRRSVTELATETNVLKLPPTTEEQLPSSPSQLLTKTTKGDSMCQEISEKTKQLKTKVEELSKRVNYSYMPSKENRQVLEILQGSFEELERNYLSIKETHRILQNHNKNSTLFEEFDPERKVEGEIFKIEMLLENIRDRIDESTSGSIPLSSLDALDILNFALCPLPNEVPKQENGHGPSGKSDHEIKLLDPGKQDQGNTLIPFPKDESVNKKEVILAKIQEPPQDCLCELYPQVYLGLPRRDATLDEDAPKLASKEESAKLSPLETNQLAVKLSSDLMKAFSSLEEDDIPESLQSIKQSVMRQDWHSDHELPERNQKKEKKDDSRKPRCERFSVIIQEKEMNLNLSDSTYCTDAGDSLFSDSRYISNTGECRSCMNKRLKSQEKEFQYKYNCTGQNPLNFNECDGFIRFCALSKNQSLTPAVTYPKQDENAVQPSQNEHLKGSEHPKMEPSKRSEKSKSVCSQTEKHHVPRTTSKSSQGQDEMTLAGKRNMKFSKSNPGIYDQIANSPHCHSRKISGSKVLYSIQNINKDDSEILNSALDHALKTAISLKETTEQMIKAIAEDLAKAQGRRSHQKF</sequence>
<dbReference type="OrthoDB" id="9045614at2759"/>
<organism evidence="4 5">
    <name type="scientific">Monodelphis domestica</name>
    <name type="common">Gray short-tailed opossum</name>
    <dbReference type="NCBI Taxonomy" id="13616"/>
    <lineage>
        <taxon>Eukaryota</taxon>
        <taxon>Metazoa</taxon>
        <taxon>Chordata</taxon>
        <taxon>Craniata</taxon>
        <taxon>Vertebrata</taxon>
        <taxon>Euteleostomi</taxon>
        <taxon>Mammalia</taxon>
        <taxon>Metatheria</taxon>
        <taxon>Didelphimorphia</taxon>
        <taxon>Didelphidae</taxon>
        <taxon>Monodelphis</taxon>
    </lineage>
</organism>
<dbReference type="Bgee" id="ENSMODG00000002286">
    <property type="expression patterns" value="Expressed in spermatocyte and 3 other cell types or tissues"/>
</dbReference>
<dbReference type="Ensembl" id="ENSMODT00000002846.4">
    <property type="protein sequence ID" value="ENSMODP00000002790.3"/>
    <property type="gene ID" value="ENSMODG00000002286.4"/>
</dbReference>
<keyword evidence="5" id="KW-1185">Reference proteome</keyword>